<dbReference type="NCBIfam" id="TIGR01730">
    <property type="entry name" value="RND_mfp"/>
    <property type="match status" value="1"/>
</dbReference>
<feature type="domain" description="Multidrug resistance protein MdtA-like barrel-sandwich hybrid" evidence="6">
    <location>
        <begin position="85"/>
        <end position="239"/>
    </location>
</feature>
<evidence type="ECO:0000256" key="1">
    <source>
        <dbReference type="ARBA" id="ARBA00004196"/>
    </source>
</evidence>
<evidence type="ECO:0000313" key="8">
    <source>
        <dbReference type="EMBL" id="ADZ69929.1"/>
    </source>
</evidence>
<dbReference type="GO" id="GO:0016020">
    <property type="term" value="C:membrane"/>
    <property type="evidence" value="ECO:0007669"/>
    <property type="project" value="InterPro"/>
</dbReference>
<dbReference type="KEGG" id="pgv:SL003B_1501"/>
<proteinExistence type="inferred from homology"/>
<accession>F2J3C2</accession>
<keyword evidence="5" id="KW-1133">Transmembrane helix</keyword>
<sequence>MTKQADPKQDESIAAVLGAEKATGRSRLRRRAVYILLALAIGGAAAYRFAYMDGSEGGVRYVTERVTRGDMTISVTATGTVEPTNQVDISSELSGMIRKVGADYNDRVAAGQVLAELDTDKLNAEVAHARASLRAKQAALLEATATVEEKRSALDRMRRLMDRSVVAQSNLEEAQAAYDRALAGVESAEAAIEVAKADLQIAETNLQKACICSPIDGIVLDRQVDPGQYVASSLQAPVLFTVAEDLSEMDLRVDIDEADVGLVREGQTASFTVDAYPDRVFPATIHKVRYAPESAEGVVTYKAELKVDNGELLLRPGMTATAEIVIEEARDVLMVPNVALRYEPPQTDAASGSGIGLRNLFGPPRFRSASENVRRDSTRQVYVLRAGAPVAVPVVTGVTDGVSTRIVEGELAEGDAVIVDRLSTGR</sequence>
<keyword evidence="3 4" id="KW-0175">Coiled coil</keyword>
<dbReference type="Pfam" id="PF25954">
    <property type="entry name" value="Beta-barrel_RND_2"/>
    <property type="match status" value="1"/>
</dbReference>
<evidence type="ECO:0000259" key="6">
    <source>
        <dbReference type="Pfam" id="PF25917"/>
    </source>
</evidence>
<dbReference type="PANTHER" id="PTHR32347:SF14">
    <property type="entry name" value="EFFLUX SYSTEM COMPONENT YKNX-RELATED"/>
    <property type="match status" value="1"/>
</dbReference>
<dbReference type="FunFam" id="2.40.30.170:FF:000010">
    <property type="entry name" value="Efflux RND transporter periplasmic adaptor subunit"/>
    <property type="match status" value="1"/>
</dbReference>
<keyword evidence="5" id="KW-0472">Membrane</keyword>
<reference evidence="8 9" key="1">
    <citation type="journal article" date="2011" name="J. Bacteriol.">
        <title>Complete genome sequence of Polymorphum gilvum SL003B-26A1T, a crude oil-degrading bacterium from oil-polluted saline soil.</title>
        <authorList>
            <person name="Li S.G."/>
            <person name="Tang Y.Q."/>
            <person name="Nie Y."/>
            <person name="Cai M."/>
            <person name="Wu X.L."/>
        </authorList>
    </citation>
    <scope>NUCLEOTIDE SEQUENCE [LARGE SCALE GENOMIC DNA]</scope>
    <source>
        <strain evidence="9">LMG 25793 / CGMCC 1.9160 / SL003B-26A1</strain>
    </source>
</reference>
<dbReference type="SUPFAM" id="SSF111369">
    <property type="entry name" value="HlyD-like secretion proteins"/>
    <property type="match status" value="1"/>
</dbReference>
<dbReference type="Proteomes" id="UP000008130">
    <property type="component" value="Chromosome"/>
</dbReference>
<dbReference type="EMBL" id="CP002568">
    <property type="protein sequence ID" value="ADZ69929.1"/>
    <property type="molecule type" value="Genomic_DNA"/>
</dbReference>
<dbReference type="RefSeq" id="WP_013652246.1">
    <property type="nucleotide sequence ID" value="NC_015259.1"/>
</dbReference>
<evidence type="ECO:0000313" key="9">
    <source>
        <dbReference type="Proteomes" id="UP000008130"/>
    </source>
</evidence>
<dbReference type="InterPro" id="IPR058792">
    <property type="entry name" value="Beta-barrel_RND_2"/>
</dbReference>
<evidence type="ECO:0000256" key="4">
    <source>
        <dbReference type="SAM" id="Coils"/>
    </source>
</evidence>
<evidence type="ECO:0000256" key="2">
    <source>
        <dbReference type="ARBA" id="ARBA00009477"/>
    </source>
</evidence>
<name>F2J3C2_POLGS</name>
<dbReference type="Gene3D" id="1.10.287.470">
    <property type="entry name" value="Helix hairpin bin"/>
    <property type="match status" value="1"/>
</dbReference>
<keyword evidence="5" id="KW-0812">Transmembrane</keyword>
<comment type="subcellular location">
    <subcellularLocation>
        <location evidence="1">Cell envelope</location>
    </subcellularLocation>
</comment>
<evidence type="ECO:0000259" key="7">
    <source>
        <dbReference type="Pfam" id="PF25954"/>
    </source>
</evidence>
<organism evidence="8 9">
    <name type="scientific">Polymorphum gilvum (strain LMG 25793 / CGMCC 1.9160 / SL003B-26A1)</name>
    <dbReference type="NCBI Taxonomy" id="991905"/>
    <lineage>
        <taxon>Bacteria</taxon>
        <taxon>Pseudomonadati</taxon>
        <taxon>Pseudomonadota</taxon>
        <taxon>Alphaproteobacteria</taxon>
        <taxon>Rhodobacterales</taxon>
        <taxon>Paracoccaceae</taxon>
        <taxon>Polymorphum</taxon>
    </lineage>
</organism>
<gene>
    <name evidence="8" type="ordered locus">SL003B_1501</name>
</gene>
<comment type="similarity">
    <text evidence="2">Belongs to the membrane fusion protein (MFP) (TC 8.A.1) family.</text>
</comment>
<protein>
    <submittedName>
        <fullName evidence="8">Efflux transporter, RND family, MFP subunit</fullName>
    </submittedName>
</protein>
<dbReference type="InterPro" id="IPR058625">
    <property type="entry name" value="MdtA-like_BSH"/>
</dbReference>
<dbReference type="Gene3D" id="2.40.50.100">
    <property type="match status" value="1"/>
</dbReference>
<dbReference type="GO" id="GO:0030313">
    <property type="term" value="C:cell envelope"/>
    <property type="evidence" value="ECO:0007669"/>
    <property type="project" value="UniProtKB-SubCell"/>
</dbReference>
<dbReference type="STRING" id="991905.SL003B_1501"/>
<keyword evidence="9" id="KW-1185">Reference proteome</keyword>
<feature type="transmembrane region" description="Helical" evidence="5">
    <location>
        <begin position="32"/>
        <end position="51"/>
    </location>
</feature>
<dbReference type="Gene3D" id="2.40.30.170">
    <property type="match status" value="1"/>
</dbReference>
<dbReference type="InterPro" id="IPR050465">
    <property type="entry name" value="UPF0194_transport"/>
</dbReference>
<dbReference type="PATRIC" id="fig|991905.3.peg.1543"/>
<evidence type="ECO:0000256" key="3">
    <source>
        <dbReference type="ARBA" id="ARBA00023054"/>
    </source>
</evidence>
<dbReference type="HOGENOM" id="CLU_018816_14_1_5"/>
<dbReference type="OrthoDB" id="9791520at2"/>
<dbReference type="PANTHER" id="PTHR32347">
    <property type="entry name" value="EFFLUX SYSTEM COMPONENT YKNX-RELATED"/>
    <property type="match status" value="1"/>
</dbReference>
<dbReference type="AlphaFoldDB" id="F2J3C2"/>
<feature type="coiled-coil region" evidence="4">
    <location>
        <begin position="157"/>
        <end position="205"/>
    </location>
</feature>
<feature type="domain" description="CusB-like beta-barrel" evidence="7">
    <location>
        <begin position="251"/>
        <end position="324"/>
    </location>
</feature>
<dbReference type="InterPro" id="IPR006143">
    <property type="entry name" value="RND_pump_MFP"/>
</dbReference>
<dbReference type="eggNOG" id="COG0845">
    <property type="taxonomic scope" value="Bacteria"/>
</dbReference>
<evidence type="ECO:0000256" key="5">
    <source>
        <dbReference type="SAM" id="Phobius"/>
    </source>
</evidence>
<dbReference type="GO" id="GO:0015562">
    <property type="term" value="F:efflux transmembrane transporter activity"/>
    <property type="evidence" value="ECO:0007669"/>
    <property type="project" value="InterPro"/>
</dbReference>
<dbReference type="Pfam" id="PF25917">
    <property type="entry name" value="BSH_RND"/>
    <property type="match status" value="1"/>
</dbReference>